<evidence type="ECO:0000256" key="2">
    <source>
        <dbReference type="ARBA" id="ARBA00023125"/>
    </source>
</evidence>
<reference evidence="5 6" key="1">
    <citation type="submission" date="2023-02" db="EMBL/GenBank/DDBJ databases">
        <title>Genome sequence of Sphingobacterium sp. KACC 22765.</title>
        <authorList>
            <person name="Kim S."/>
            <person name="Heo J."/>
            <person name="Kwon S.-W."/>
        </authorList>
    </citation>
    <scope>NUCLEOTIDE SEQUENCE [LARGE SCALE GENOMIC DNA]</scope>
    <source>
        <strain evidence="5 6">KACC 22765</strain>
    </source>
</reference>
<protein>
    <submittedName>
        <fullName evidence="5">AraC family transcriptional regulator</fullName>
    </submittedName>
</protein>
<accession>A0ABY7WMH0</accession>
<dbReference type="RefSeq" id="WP_274269505.1">
    <property type="nucleotide sequence ID" value="NZ_CP117880.1"/>
</dbReference>
<keyword evidence="1" id="KW-0805">Transcription regulation</keyword>
<dbReference type="SMART" id="SM00342">
    <property type="entry name" value="HTH_ARAC"/>
    <property type="match status" value="1"/>
</dbReference>
<dbReference type="PANTHER" id="PTHR43280">
    <property type="entry name" value="ARAC-FAMILY TRANSCRIPTIONAL REGULATOR"/>
    <property type="match status" value="1"/>
</dbReference>
<organism evidence="5 6">
    <name type="scientific">Sphingobacterium oryzagri</name>
    <dbReference type="NCBI Taxonomy" id="3025669"/>
    <lineage>
        <taxon>Bacteria</taxon>
        <taxon>Pseudomonadati</taxon>
        <taxon>Bacteroidota</taxon>
        <taxon>Sphingobacteriia</taxon>
        <taxon>Sphingobacteriales</taxon>
        <taxon>Sphingobacteriaceae</taxon>
        <taxon>Sphingobacterium</taxon>
    </lineage>
</organism>
<keyword evidence="6" id="KW-1185">Reference proteome</keyword>
<dbReference type="Gene3D" id="1.10.10.60">
    <property type="entry name" value="Homeodomain-like"/>
    <property type="match status" value="1"/>
</dbReference>
<dbReference type="SUPFAM" id="SSF46689">
    <property type="entry name" value="Homeodomain-like"/>
    <property type="match status" value="1"/>
</dbReference>
<dbReference type="Proteomes" id="UP001221558">
    <property type="component" value="Chromosome"/>
</dbReference>
<evidence type="ECO:0000256" key="1">
    <source>
        <dbReference type="ARBA" id="ARBA00023015"/>
    </source>
</evidence>
<evidence type="ECO:0000256" key="3">
    <source>
        <dbReference type="ARBA" id="ARBA00023163"/>
    </source>
</evidence>
<evidence type="ECO:0000313" key="6">
    <source>
        <dbReference type="Proteomes" id="UP001221558"/>
    </source>
</evidence>
<dbReference type="Pfam" id="PF12833">
    <property type="entry name" value="HTH_18"/>
    <property type="match status" value="1"/>
</dbReference>
<dbReference type="EMBL" id="CP117880">
    <property type="protein sequence ID" value="WDF70801.1"/>
    <property type="molecule type" value="Genomic_DNA"/>
</dbReference>
<sequence>MKLFIKNMVCERCKMAIKVELEQIGLTPTDIQLGSVEIQESTIDLQKDALEKRLHALGFALLSDKKARIAEQIKAQIIELIHRHDDAVPTNLSSYLAQTLQREYTSLSTIFSETVGSTIEKYFIKQKIEKVKELLTYDELNLNEIAFKLHYSSVAHLSNQFKKITGLSPSAYKKIAQISRTELDKL</sequence>
<evidence type="ECO:0000259" key="4">
    <source>
        <dbReference type="PROSITE" id="PS01124"/>
    </source>
</evidence>
<evidence type="ECO:0000313" key="5">
    <source>
        <dbReference type="EMBL" id="WDF70801.1"/>
    </source>
</evidence>
<gene>
    <name evidence="5" type="ORF">PQ465_10580</name>
</gene>
<feature type="domain" description="HTH araC/xylS-type" evidence="4">
    <location>
        <begin position="75"/>
        <end position="175"/>
    </location>
</feature>
<dbReference type="Gene3D" id="3.30.70.100">
    <property type="match status" value="1"/>
</dbReference>
<proteinExistence type="predicted"/>
<dbReference type="PANTHER" id="PTHR43280:SF2">
    <property type="entry name" value="HTH-TYPE TRANSCRIPTIONAL REGULATOR EXSA"/>
    <property type="match status" value="1"/>
</dbReference>
<dbReference type="PROSITE" id="PS01124">
    <property type="entry name" value="HTH_ARAC_FAMILY_2"/>
    <property type="match status" value="1"/>
</dbReference>
<dbReference type="InterPro" id="IPR018060">
    <property type="entry name" value="HTH_AraC"/>
</dbReference>
<name>A0ABY7WMH0_9SPHI</name>
<keyword evidence="2" id="KW-0238">DNA-binding</keyword>
<dbReference type="InterPro" id="IPR009057">
    <property type="entry name" value="Homeodomain-like_sf"/>
</dbReference>
<keyword evidence="3" id="KW-0804">Transcription</keyword>